<dbReference type="EMBL" id="ML210536">
    <property type="protein sequence ID" value="TFK17289.1"/>
    <property type="molecule type" value="Genomic_DNA"/>
</dbReference>
<sequence length="750" mass="83013">MTHRFLYLGDDSQAFHLPSLVLQPSLTQWCSHIHCPRFQLRGGFQPFVGASLAPLGVNGAICSCMVDESGDNIRIIIKVYPNTPVGVNHHILYRFRKASVNRWLQDHHLYLELEVPVATTINSLMAHTIIRMEASPFWYSFSPHLVDTAIEEDFRLCLLRLVARGVASNRASGDVRLTGEPVLQSMTIQNLLQAKPKYIGLDGLCIETALSPQYTMGGHSCFSTDHQPQLRVPSGGLLGHSDADTSGGEDDSLSESEDSDSDSQAGCHMPVQRSFTQLSVSTPRLQAATIPVAASPAARMLASEGSISIPGFLPEDIWDNSWQPALSTDNRDRLDDSHFPDYIYVLVNQRSATRTLTDCAQILGQKLTEAARSDNYSELLTATQDFSIMGSDNRPMSVGIGIEREAIHLVFDGYLKEGLWLSQRLDDAFSPQILHTNSSPPSSCLIGVKKFGAICLLMMIHGQCPQPLDPCVYQFIAHGCDLRSLHAGFMSEWHPNLKHDLDPLIAVGPNGDLSGFQHLFMSYLQTSANLYCDRNESSHKALVSEILYTAVLGLQTPYLPEWKAFISGAKQNWLTEYLAPQSNFCWAQIIRNFIGGSESFLSLTWTRRVQYEALKSLININVPPGVNNQLQEAGVLLSFHNLFHEFLQEMGAPVLNLWDEISGQFSGLVDLSAIQSPKFRSRCFVWAATGQPFLDDAGLISPTSDLIRRISGLDGSQLCYRWGVPISFKAAFAHWCLSEFVNAIGGHSIL</sequence>
<evidence type="ECO:0000313" key="2">
    <source>
        <dbReference type="EMBL" id="TFK17289.1"/>
    </source>
</evidence>
<evidence type="ECO:0000313" key="3">
    <source>
        <dbReference type="Proteomes" id="UP000307440"/>
    </source>
</evidence>
<evidence type="ECO:0000256" key="1">
    <source>
        <dbReference type="SAM" id="MobiDB-lite"/>
    </source>
</evidence>
<protein>
    <submittedName>
        <fullName evidence="2">Uncharacterized protein</fullName>
    </submittedName>
</protein>
<dbReference type="AlphaFoldDB" id="A0A5C3KB24"/>
<feature type="region of interest" description="Disordered" evidence="1">
    <location>
        <begin position="232"/>
        <end position="267"/>
    </location>
</feature>
<dbReference type="OrthoDB" id="3214991at2759"/>
<accession>A0A5C3KB24</accession>
<name>A0A5C3KB24_COPMA</name>
<organism evidence="2 3">
    <name type="scientific">Coprinopsis marcescibilis</name>
    <name type="common">Agaric fungus</name>
    <name type="synonym">Psathyrella marcescibilis</name>
    <dbReference type="NCBI Taxonomy" id="230819"/>
    <lineage>
        <taxon>Eukaryota</taxon>
        <taxon>Fungi</taxon>
        <taxon>Dikarya</taxon>
        <taxon>Basidiomycota</taxon>
        <taxon>Agaricomycotina</taxon>
        <taxon>Agaricomycetes</taxon>
        <taxon>Agaricomycetidae</taxon>
        <taxon>Agaricales</taxon>
        <taxon>Agaricineae</taxon>
        <taxon>Psathyrellaceae</taxon>
        <taxon>Coprinopsis</taxon>
    </lineage>
</organism>
<keyword evidence="3" id="KW-1185">Reference proteome</keyword>
<dbReference type="Proteomes" id="UP000307440">
    <property type="component" value="Unassembled WGS sequence"/>
</dbReference>
<feature type="compositionally biased region" description="Acidic residues" evidence="1">
    <location>
        <begin position="247"/>
        <end position="261"/>
    </location>
</feature>
<proteinExistence type="predicted"/>
<gene>
    <name evidence="2" type="ORF">FA15DRAFT_661558</name>
</gene>
<reference evidence="2 3" key="1">
    <citation type="journal article" date="2019" name="Nat. Ecol. Evol.">
        <title>Megaphylogeny resolves global patterns of mushroom evolution.</title>
        <authorList>
            <person name="Varga T."/>
            <person name="Krizsan K."/>
            <person name="Foldi C."/>
            <person name="Dima B."/>
            <person name="Sanchez-Garcia M."/>
            <person name="Sanchez-Ramirez S."/>
            <person name="Szollosi G.J."/>
            <person name="Szarkandi J.G."/>
            <person name="Papp V."/>
            <person name="Albert L."/>
            <person name="Andreopoulos W."/>
            <person name="Angelini C."/>
            <person name="Antonin V."/>
            <person name="Barry K.W."/>
            <person name="Bougher N.L."/>
            <person name="Buchanan P."/>
            <person name="Buyck B."/>
            <person name="Bense V."/>
            <person name="Catcheside P."/>
            <person name="Chovatia M."/>
            <person name="Cooper J."/>
            <person name="Damon W."/>
            <person name="Desjardin D."/>
            <person name="Finy P."/>
            <person name="Geml J."/>
            <person name="Haridas S."/>
            <person name="Hughes K."/>
            <person name="Justo A."/>
            <person name="Karasinski D."/>
            <person name="Kautmanova I."/>
            <person name="Kiss B."/>
            <person name="Kocsube S."/>
            <person name="Kotiranta H."/>
            <person name="LaButti K.M."/>
            <person name="Lechner B.E."/>
            <person name="Liimatainen K."/>
            <person name="Lipzen A."/>
            <person name="Lukacs Z."/>
            <person name="Mihaltcheva S."/>
            <person name="Morgado L.N."/>
            <person name="Niskanen T."/>
            <person name="Noordeloos M.E."/>
            <person name="Ohm R.A."/>
            <person name="Ortiz-Santana B."/>
            <person name="Ovrebo C."/>
            <person name="Racz N."/>
            <person name="Riley R."/>
            <person name="Savchenko A."/>
            <person name="Shiryaev A."/>
            <person name="Soop K."/>
            <person name="Spirin V."/>
            <person name="Szebenyi C."/>
            <person name="Tomsovsky M."/>
            <person name="Tulloss R.E."/>
            <person name="Uehling J."/>
            <person name="Grigoriev I.V."/>
            <person name="Vagvolgyi C."/>
            <person name="Papp T."/>
            <person name="Martin F.M."/>
            <person name="Miettinen O."/>
            <person name="Hibbett D.S."/>
            <person name="Nagy L.G."/>
        </authorList>
    </citation>
    <scope>NUCLEOTIDE SEQUENCE [LARGE SCALE GENOMIC DNA]</scope>
    <source>
        <strain evidence="2 3">CBS 121175</strain>
    </source>
</reference>